<dbReference type="Gene3D" id="3.40.50.300">
    <property type="entry name" value="P-loop containing nucleotide triphosphate hydrolases"/>
    <property type="match status" value="1"/>
</dbReference>
<evidence type="ECO:0000313" key="4">
    <source>
        <dbReference type="Proteomes" id="UP001493487"/>
    </source>
</evidence>
<dbReference type="Pfam" id="PF12102">
    <property type="entry name" value="MrcB_N"/>
    <property type="match status" value="1"/>
</dbReference>
<dbReference type="InterPro" id="IPR027417">
    <property type="entry name" value="P-loop_NTPase"/>
</dbReference>
<sequence length="921" mass="105439">MSLPSELASIFRIRQKSYKMVLILSMIKEYKETLSKPLSLLKVAEHFLYYYRNAHDNGLNTDSPPSGVALSWNDFTVTQTKTLLRTPIDALSSILDSSSETISFKSEIWNTLDTQTFEELENYAATELNNYNAQIATNSSQGFSLREALYQVLNQYAQAKTEIFANHSLGTLVRQSIPEYIKSLPYIDQDYKVQGSIGQGNWATIPWIAILDKRNTATTQQGEYVVYLFAEDMSSVYLTLNQGVTVPIKEKGKREGYRYLEQKVAAMREQLPLEGLYQDTLIQLTSSGIGRDYQVSTVAYIKYNREHLPDEDQLLSDLQNVMENYKQYVAGATEGDPTTLPIFKYTMAYLYYGQGIINYLGTHNSRSIPLTELIANQSIVLKSGEDAKHPKERIQQVARALQELGQLTHENGNYSLTTQGTTYYHTMNASIWKLSMEQSRILRKHLAVGRESSGTNLVNVINLAISLAQELDTFTFNPFKDVFISGMGMEEEWSEVTQDNRSRFMLNWLEELGYIVKRDDKYRFQAEEEVEPMDTLTVSERITAIKTYIRSQGFYYPHALIENLYLSFKTKPFVILAGVSGTGKTKLIKLFAEALGATKDNNQFSLIPVRPDWSDPSDLLGYKDLTGAFRPGRLSEVLVEASKESNRHKPYFICLDEMNLARVEHYFSDLLSVIETQEWKNDRIVTHPLIQDNSLLTDDQSIYGNLSLTDNVYLLGTVNMDETTHPFSKKVLDRANTIEFNFINLEQYPEELNNIAEVRALQAPNSFLRSEYLQLVNVYKEDRELIETTTKKLVRVNGILEQIHSQVGFRIRDAVCFYMAYNKRFQLMSDDDAFDLQLLQKILPRVQGSSSSVKRVLLQLMQEALGRGISIGDYMDDASELYKKWVISDSTETARHPQSARKIAFMIWRLEEDGFTSYWLS</sequence>
<dbReference type="Proteomes" id="UP001493487">
    <property type="component" value="Unassembled WGS sequence"/>
</dbReference>
<feature type="domain" description="ATPase dynein-related AAA" evidence="1">
    <location>
        <begin position="574"/>
        <end position="725"/>
    </location>
</feature>
<gene>
    <name evidence="3" type="ORF">QJS35_03400</name>
</gene>
<proteinExistence type="predicted"/>
<evidence type="ECO:0000313" key="3">
    <source>
        <dbReference type="EMBL" id="MEQ4481439.1"/>
    </source>
</evidence>
<dbReference type="PANTHER" id="PTHR37291">
    <property type="entry name" value="5-METHYLCYTOSINE-SPECIFIC RESTRICTION ENZYME B"/>
    <property type="match status" value="1"/>
</dbReference>
<accession>A0ABV1KMY4</accession>
<feature type="domain" description="Type IV methyl-directed restriction enzyme EcoKMcrB subunit DNA-binding" evidence="2">
    <location>
        <begin position="151"/>
        <end position="329"/>
    </location>
</feature>
<name>A0ABV1KMY4_9BACL</name>
<keyword evidence="4" id="KW-1185">Reference proteome</keyword>
<dbReference type="Gene3D" id="3.30.920.90">
    <property type="match status" value="1"/>
</dbReference>
<dbReference type="RefSeq" id="WP_232182056.1">
    <property type="nucleotide sequence ID" value="NZ_JAIOAP010000001.1"/>
</dbReference>
<dbReference type="EMBL" id="JASKHM010000001">
    <property type="protein sequence ID" value="MEQ4481439.1"/>
    <property type="molecule type" value="Genomic_DNA"/>
</dbReference>
<evidence type="ECO:0000259" key="1">
    <source>
        <dbReference type="Pfam" id="PF07728"/>
    </source>
</evidence>
<organism evidence="3 4">
    <name type="scientific">Cohnella silvisoli</name>
    <dbReference type="NCBI Taxonomy" id="2873699"/>
    <lineage>
        <taxon>Bacteria</taxon>
        <taxon>Bacillati</taxon>
        <taxon>Bacillota</taxon>
        <taxon>Bacilli</taxon>
        <taxon>Bacillales</taxon>
        <taxon>Paenibacillaceae</taxon>
        <taxon>Cohnella</taxon>
    </lineage>
</organism>
<dbReference type="SUPFAM" id="SSF52540">
    <property type="entry name" value="P-loop containing nucleoside triphosphate hydrolases"/>
    <property type="match status" value="1"/>
</dbReference>
<dbReference type="InterPro" id="IPR052934">
    <property type="entry name" value="Methyl-DNA_Rec/Restrict_Enz"/>
</dbReference>
<evidence type="ECO:0000259" key="2">
    <source>
        <dbReference type="Pfam" id="PF12102"/>
    </source>
</evidence>
<reference evidence="3 4" key="1">
    <citation type="journal article" date="2023" name="Genome Announc.">
        <title>Pan-Genome Analyses of the Genus Cohnella and Proposal of the Novel Species Cohnella silvisoli sp. nov., Isolated from Forest Soil.</title>
        <authorList>
            <person name="Wang C."/>
            <person name="Mao L."/>
            <person name="Bao G."/>
            <person name="Zhu H."/>
        </authorList>
    </citation>
    <scope>NUCLEOTIDE SEQUENCE [LARGE SCALE GENOMIC DNA]</scope>
    <source>
        <strain evidence="3 4">NL03-T5-1</strain>
    </source>
</reference>
<comment type="caution">
    <text evidence="3">The sequence shown here is derived from an EMBL/GenBank/DDBJ whole genome shotgun (WGS) entry which is preliminary data.</text>
</comment>
<dbReference type="InterPro" id="IPR011704">
    <property type="entry name" value="ATPase_dyneun-rel_AAA"/>
</dbReference>
<dbReference type="Pfam" id="PF07728">
    <property type="entry name" value="AAA_5"/>
    <property type="match status" value="1"/>
</dbReference>
<dbReference type="PANTHER" id="PTHR37291:SF1">
    <property type="entry name" value="TYPE IV METHYL-DIRECTED RESTRICTION ENZYME ECOKMCRB SUBUNIT"/>
    <property type="match status" value="1"/>
</dbReference>
<dbReference type="InterPro" id="IPR021961">
    <property type="entry name" value="McrB_DNA-bd"/>
</dbReference>
<protein>
    <submittedName>
        <fullName evidence="3">DUF3578 domain-containing protein</fullName>
    </submittedName>
</protein>